<dbReference type="Proteomes" id="UP001161757">
    <property type="component" value="Unassembled WGS sequence"/>
</dbReference>
<dbReference type="AlphaFoldDB" id="A0AAN6F0C4"/>
<evidence type="ECO:0000313" key="3">
    <source>
        <dbReference type="Proteomes" id="UP001161757"/>
    </source>
</evidence>
<proteinExistence type="predicted"/>
<feature type="compositionally biased region" description="Basic and acidic residues" evidence="1">
    <location>
        <begin position="11"/>
        <end position="24"/>
    </location>
</feature>
<feature type="region of interest" description="Disordered" evidence="1">
    <location>
        <begin position="380"/>
        <end position="506"/>
    </location>
</feature>
<feature type="region of interest" description="Disordered" evidence="1">
    <location>
        <begin position="689"/>
        <end position="709"/>
    </location>
</feature>
<feature type="compositionally biased region" description="Polar residues" evidence="1">
    <location>
        <begin position="180"/>
        <end position="189"/>
    </location>
</feature>
<dbReference type="EMBL" id="JAJGCB010000002">
    <property type="protein sequence ID" value="KAJ8994478.1"/>
    <property type="molecule type" value="Genomic_DNA"/>
</dbReference>
<organism evidence="2 3">
    <name type="scientific">Exophiala dermatitidis</name>
    <name type="common">Black yeast-like fungus</name>
    <name type="synonym">Wangiella dermatitidis</name>
    <dbReference type="NCBI Taxonomy" id="5970"/>
    <lineage>
        <taxon>Eukaryota</taxon>
        <taxon>Fungi</taxon>
        <taxon>Dikarya</taxon>
        <taxon>Ascomycota</taxon>
        <taxon>Pezizomycotina</taxon>
        <taxon>Eurotiomycetes</taxon>
        <taxon>Chaetothyriomycetidae</taxon>
        <taxon>Chaetothyriales</taxon>
        <taxon>Herpotrichiellaceae</taxon>
        <taxon>Exophiala</taxon>
    </lineage>
</organism>
<feature type="region of interest" description="Disordered" evidence="1">
    <location>
        <begin position="1"/>
        <end position="145"/>
    </location>
</feature>
<reference evidence="2" key="1">
    <citation type="submission" date="2023-01" db="EMBL/GenBank/DDBJ databases">
        <title>Exophiala dermititidis isolated from Cystic Fibrosis Patient.</title>
        <authorList>
            <person name="Kurbessoian T."/>
            <person name="Crocker A."/>
            <person name="Murante D."/>
            <person name="Hogan D.A."/>
            <person name="Stajich J.E."/>
        </authorList>
    </citation>
    <scope>NUCLEOTIDE SEQUENCE</scope>
    <source>
        <strain evidence="2">Ex8</strain>
    </source>
</reference>
<feature type="compositionally biased region" description="Polar residues" evidence="1">
    <location>
        <begin position="329"/>
        <end position="338"/>
    </location>
</feature>
<feature type="region of interest" description="Disordered" evidence="1">
    <location>
        <begin position="329"/>
        <end position="367"/>
    </location>
</feature>
<feature type="compositionally biased region" description="Polar residues" evidence="1">
    <location>
        <begin position="136"/>
        <end position="145"/>
    </location>
</feature>
<feature type="region of interest" description="Disordered" evidence="1">
    <location>
        <begin position="170"/>
        <end position="219"/>
    </location>
</feature>
<feature type="compositionally biased region" description="Basic and acidic residues" evidence="1">
    <location>
        <begin position="80"/>
        <end position="99"/>
    </location>
</feature>
<comment type="caution">
    <text evidence="2">The sequence shown here is derived from an EMBL/GenBank/DDBJ whole genome shotgun (WGS) entry which is preliminary data.</text>
</comment>
<evidence type="ECO:0000313" key="2">
    <source>
        <dbReference type="EMBL" id="KAJ8994478.1"/>
    </source>
</evidence>
<feature type="compositionally biased region" description="Basic residues" evidence="1">
    <location>
        <begin position="1"/>
        <end position="10"/>
    </location>
</feature>
<evidence type="ECO:0000256" key="1">
    <source>
        <dbReference type="SAM" id="MobiDB-lite"/>
    </source>
</evidence>
<name>A0AAN6F0C4_EXODE</name>
<feature type="compositionally biased region" description="Low complexity" evidence="1">
    <location>
        <begin position="38"/>
        <end position="52"/>
    </location>
</feature>
<accession>A0AAN6F0C4</accession>
<gene>
    <name evidence="2" type="ORF">HRR80_001191</name>
</gene>
<feature type="compositionally biased region" description="Polar residues" evidence="1">
    <location>
        <begin position="351"/>
        <end position="362"/>
    </location>
</feature>
<protein>
    <submittedName>
        <fullName evidence="2">Uncharacterized protein</fullName>
    </submittedName>
</protein>
<feature type="compositionally biased region" description="Low complexity" evidence="1">
    <location>
        <begin position="452"/>
        <end position="467"/>
    </location>
</feature>
<sequence length="863" mass="94873">MPFASLRRRSTTAERSEPQADEPNKPPVNRGRSITLPSISSRKSFSSLIASSMRGRSTTPSPRKSEADSLEGELYPTYDASDHDNEPHRASRPPSAEKPRRFRRAPSPHPLKGSKTSTSSRLPKKNRNMLNRARSHSSLTDSSPTKSFLHTLADALKTPTALFSNNYKHRSSFDTDDTSENSPIHSGESSPRKSVRFRPGTSIIGLQPKSAPIDIPKTTPALPPVRLATTPLQQCLKGDQSDLVPTARPTETPILKSSATFRQAIATTDPVDILKDFQGNERISDPADIMGLPTPFPGTIVAIDNPFEDPIDLDDPELIRNMLQEYDGSFTSRTPQSRQHQESFGDYNVPSLETSNQGASDSTSEDIKQECNGRLVCPDVEPRQTKQATLASVTAEESDLHTRDGTGLEETPASSAAGISQGAVPCHSTQEQGKESKIGVLARTNIHEEGTGSRSSMSSESVTSTHGGVTWTAELALRKHRRDETTELGTTTSGLQDPQKMSSGIAQSAVVNPRTDDLLAKSEKLYPPRAEAPCFHPAEELAKLSDTGIERFTPSPCSVALPISVQPESRHVPREYSDQFGWSPFDDYEFQFATLAFIDDSEDEFRHLVCQRGGLWIFWHWCDLPQETAPSQRTRGLVSWEIDDILCIVRQQNRVPRSVYSDMIEAFKYRTRLAFVGKQASLGETVPLRTSISTHESEDTEESFDNGSMTHELEAVVDDEGYEGSLSANHDSEPASSLNQSWVKRWSPSWSSKLGMQMGYGETSKPGEGLKSFKYRLWSPFGPTVDVAQANTACVVDERAPFSYGLWKPPSSLNSSDGDATMCRGQHLSKITTEGRLSSPAGQLRANCSKQTAANHVHSVQLE</sequence>